<dbReference type="RefSeq" id="XP_008189975.1">
    <property type="nucleotide sequence ID" value="XM_008191753.1"/>
</dbReference>
<feature type="region of interest" description="Disordered" evidence="1">
    <location>
        <begin position="126"/>
        <end position="148"/>
    </location>
</feature>
<dbReference type="SUPFAM" id="SSF57903">
    <property type="entry name" value="FYVE/PHD zinc finger"/>
    <property type="match status" value="1"/>
</dbReference>
<dbReference type="Proteomes" id="UP000007819">
    <property type="component" value="Chromosome X"/>
</dbReference>
<accession>A0A8R2FDC5</accession>
<reference evidence="2" key="2">
    <citation type="submission" date="2022-06" db="UniProtKB">
        <authorList>
            <consortium name="EnsemblMetazoa"/>
        </authorList>
    </citation>
    <scope>IDENTIFICATION</scope>
</reference>
<dbReference type="KEGG" id="api:100168189"/>
<evidence type="ECO:0000256" key="1">
    <source>
        <dbReference type="SAM" id="MobiDB-lite"/>
    </source>
</evidence>
<dbReference type="AlphaFoldDB" id="A0A8R2FDC5"/>
<evidence type="ECO:0008006" key="4">
    <source>
        <dbReference type="Google" id="ProtNLM"/>
    </source>
</evidence>
<protein>
    <recommendedName>
        <fullName evidence="4">Zinc finger PHD-type domain-containing protein</fullName>
    </recommendedName>
</protein>
<dbReference type="InterPro" id="IPR011011">
    <property type="entry name" value="Znf_FYVE_PHD"/>
</dbReference>
<feature type="compositionally biased region" description="Polar residues" evidence="1">
    <location>
        <begin position="130"/>
        <end position="148"/>
    </location>
</feature>
<evidence type="ECO:0000313" key="2">
    <source>
        <dbReference type="EnsemblMetazoa" id="XP_008189975.1"/>
    </source>
</evidence>
<proteinExistence type="predicted"/>
<dbReference type="OrthoDB" id="8194222at2759"/>
<dbReference type="CDD" id="cd15517">
    <property type="entry name" value="PHD_TCF19_like"/>
    <property type="match status" value="1"/>
</dbReference>
<sequence length="280" mass="31623">MYPLSTYYSEEVRKWHVNHPGRVVTVHQIPKLFKPSFLKACTMQKAVNGFEKTGIFPINPDIFPECMFAPAETTDIPNEPDNSNSDAFANANTDCVNLTGEFQNNHCEQLVVNSEDLNENNCRISIGENPGTSGTQKNVSVNNSESPSTPILVNSNSFLQKSPKDIIPIPKMTGITKRVSKNRGKTAILTESPYKRELEKMKELSKPKTVSKLNFNMKSKRLQKPKKRLTTKLKDDDDIICPGCSYQNVVDSWVKCNICDVWWHEKCTSYVQGAFVCDYC</sequence>
<reference evidence="3" key="1">
    <citation type="submission" date="2010-06" db="EMBL/GenBank/DDBJ databases">
        <authorList>
            <person name="Jiang H."/>
            <person name="Abraham K."/>
            <person name="Ali S."/>
            <person name="Alsbrooks S.L."/>
            <person name="Anim B.N."/>
            <person name="Anosike U.S."/>
            <person name="Attaway T."/>
            <person name="Bandaranaike D.P."/>
            <person name="Battles P.K."/>
            <person name="Bell S.N."/>
            <person name="Bell A.V."/>
            <person name="Beltran B."/>
            <person name="Bickham C."/>
            <person name="Bustamante Y."/>
            <person name="Caleb T."/>
            <person name="Canada A."/>
            <person name="Cardenas V."/>
            <person name="Carter K."/>
            <person name="Chacko J."/>
            <person name="Chandrabose M.N."/>
            <person name="Chavez D."/>
            <person name="Chavez A."/>
            <person name="Chen L."/>
            <person name="Chu H.-S."/>
            <person name="Claassen K.J."/>
            <person name="Cockrell R."/>
            <person name="Collins M."/>
            <person name="Cooper J.A."/>
            <person name="Cree A."/>
            <person name="Curry S.M."/>
            <person name="Da Y."/>
            <person name="Dao M.D."/>
            <person name="Das B."/>
            <person name="Davila M.-L."/>
            <person name="Davy-Carroll L."/>
            <person name="Denson S."/>
            <person name="Dinh H."/>
            <person name="Ebong V.E."/>
            <person name="Edwards J.R."/>
            <person name="Egan A."/>
            <person name="El-Daye J."/>
            <person name="Escobedo L."/>
            <person name="Fernandez S."/>
            <person name="Fernando P.R."/>
            <person name="Flagg N."/>
            <person name="Forbes L.D."/>
            <person name="Fowler R.G."/>
            <person name="Fu Q."/>
            <person name="Gabisi R.A."/>
            <person name="Ganer J."/>
            <person name="Garbino Pronczuk A."/>
            <person name="Garcia R.M."/>
            <person name="Garner T."/>
            <person name="Garrett T.E."/>
            <person name="Gonzalez D.A."/>
            <person name="Hamid H."/>
            <person name="Hawkins E.S."/>
            <person name="Hirani K."/>
            <person name="Hogues M.E."/>
            <person name="Hollins B."/>
            <person name="Hsiao C.-H."/>
            <person name="Jabil R."/>
            <person name="James M.L."/>
            <person name="Jhangiani S.N."/>
            <person name="Johnson B."/>
            <person name="Johnson Q."/>
            <person name="Joshi V."/>
            <person name="Kalu J.B."/>
            <person name="Kam C."/>
            <person name="Kashfia A."/>
            <person name="Keebler J."/>
            <person name="Kisamo H."/>
            <person name="Kovar C.L."/>
            <person name="Lago L.A."/>
            <person name="Lai C.-Y."/>
            <person name="Laidlaw J."/>
            <person name="Lara F."/>
            <person name="Le T.-K."/>
            <person name="Lee S.L."/>
            <person name="Legall F.H."/>
            <person name="Lemon S.J."/>
            <person name="Lewis L.R."/>
            <person name="Li B."/>
            <person name="Liu Y."/>
            <person name="Liu Y.-S."/>
            <person name="Lopez J."/>
            <person name="Lozado R.J."/>
            <person name="Lu J."/>
            <person name="Madu R.C."/>
            <person name="Maheshwari M."/>
            <person name="Maheshwari R."/>
            <person name="Malloy K."/>
            <person name="Martinez E."/>
            <person name="Mathew T."/>
            <person name="Mercado I.C."/>
            <person name="Mercado C."/>
            <person name="Meyer B."/>
            <person name="Montgomery K."/>
            <person name="Morgan M.B."/>
            <person name="Munidasa M."/>
            <person name="Nazareth L.V."/>
            <person name="Nelson J."/>
            <person name="Ng B.M."/>
            <person name="Nguyen N.B."/>
            <person name="Nguyen P.Q."/>
            <person name="Nguyen T."/>
            <person name="Obregon M."/>
            <person name="Okwuonu G.O."/>
            <person name="Onwere C.G."/>
            <person name="Orozco G."/>
            <person name="Parra A."/>
            <person name="Patel S."/>
            <person name="Patil S."/>
            <person name="Perez A."/>
            <person name="Perez Y."/>
            <person name="Pham C."/>
            <person name="Primus E.L."/>
            <person name="Pu L.-L."/>
            <person name="Puazo M."/>
            <person name="Qin X."/>
            <person name="Quiroz J.B."/>
            <person name="Reese J."/>
            <person name="Richards S."/>
            <person name="Rives C.M."/>
            <person name="Robberts R."/>
            <person name="Ruiz S.J."/>
            <person name="Ruiz M.J."/>
            <person name="Santibanez J."/>
            <person name="Schneider B.W."/>
            <person name="Sisson I."/>
            <person name="Smith M."/>
            <person name="Sodergren E."/>
            <person name="Song X.-Z."/>
            <person name="Song B.B."/>
            <person name="Summersgill H."/>
            <person name="Thelus R."/>
            <person name="Thornton R.D."/>
            <person name="Trejos Z.Y."/>
            <person name="Usmani K."/>
            <person name="Vattathil S."/>
            <person name="Villasana D."/>
            <person name="Walker D.L."/>
            <person name="Wang S."/>
            <person name="Wang K."/>
            <person name="White C.S."/>
            <person name="Williams A.C."/>
            <person name="Williamson J."/>
            <person name="Wilson K."/>
            <person name="Woghiren I.O."/>
            <person name="Woodworth J.R."/>
            <person name="Worley K.C."/>
            <person name="Wright R.A."/>
            <person name="Wu W."/>
            <person name="Young L."/>
            <person name="Zhang L."/>
            <person name="Zhang J."/>
            <person name="Zhu Y."/>
            <person name="Muzny D.M."/>
            <person name="Weinstock G."/>
            <person name="Gibbs R.A."/>
        </authorList>
    </citation>
    <scope>NUCLEOTIDE SEQUENCE [LARGE SCALE GENOMIC DNA]</scope>
    <source>
        <strain evidence="3">LSR1</strain>
    </source>
</reference>
<name>A0A8R2FDC5_ACYPI</name>
<dbReference type="EnsemblMetazoa" id="XM_008191753.1">
    <property type="protein sequence ID" value="XP_008189975.1"/>
    <property type="gene ID" value="LOC100168189"/>
</dbReference>
<keyword evidence="3" id="KW-1185">Reference proteome</keyword>
<dbReference type="GeneID" id="100168189"/>
<evidence type="ECO:0000313" key="3">
    <source>
        <dbReference type="Proteomes" id="UP000007819"/>
    </source>
</evidence>
<organism evidence="2 3">
    <name type="scientific">Acyrthosiphon pisum</name>
    <name type="common">Pea aphid</name>
    <dbReference type="NCBI Taxonomy" id="7029"/>
    <lineage>
        <taxon>Eukaryota</taxon>
        <taxon>Metazoa</taxon>
        <taxon>Ecdysozoa</taxon>
        <taxon>Arthropoda</taxon>
        <taxon>Hexapoda</taxon>
        <taxon>Insecta</taxon>
        <taxon>Pterygota</taxon>
        <taxon>Neoptera</taxon>
        <taxon>Paraneoptera</taxon>
        <taxon>Hemiptera</taxon>
        <taxon>Sternorrhyncha</taxon>
        <taxon>Aphidomorpha</taxon>
        <taxon>Aphidoidea</taxon>
        <taxon>Aphididae</taxon>
        <taxon>Macrosiphini</taxon>
        <taxon>Acyrthosiphon</taxon>
    </lineage>
</organism>